<dbReference type="SUPFAM" id="SSF53335">
    <property type="entry name" value="S-adenosyl-L-methionine-dependent methyltransferases"/>
    <property type="match status" value="1"/>
</dbReference>
<evidence type="ECO:0000259" key="1">
    <source>
        <dbReference type="Pfam" id="PF10119"/>
    </source>
</evidence>
<accession>A0A7X0CGA5</accession>
<evidence type="ECO:0000313" key="3">
    <source>
        <dbReference type="Proteomes" id="UP000540787"/>
    </source>
</evidence>
<feature type="domain" description="Methyltransferase regulatory" evidence="1">
    <location>
        <begin position="216"/>
        <end position="299"/>
    </location>
</feature>
<comment type="caution">
    <text evidence="2">The sequence shown here is derived from an EMBL/GenBank/DDBJ whole genome shotgun (WGS) entry which is preliminary data.</text>
</comment>
<gene>
    <name evidence="2" type="ORF">HD842_003946</name>
</gene>
<dbReference type="Proteomes" id="UP000540787">
    <property type="component" value="Unassembled WGS sequence"/>
</dbReference>
<evidence type="ECO:0000313" key="2">
    <source>
        <dbReference type="EMBL" id="MBB6135779.1"/>
    </source>
</evidence>
<reference evidence="2 3" key="1">
    <citation type="submission" date="2020-08" db="EMBL/GenBank/DDBJ databases">
        <title>The Agave Microbiome: Exploring the role of microbial communities in plant adaptations to desert environments.</title>
        <authorList>
            <person name="Partida-Martinez L.P."/>
        </authorList>
    </citation>
    <scope>NUCLEOTIDE SEQUENCE [LARGE SCALE GENOMIC DNA]</scope>
    <source>
        <strain evidence="2 3">AT3.2</strain>
    </source>
</reference>
<dbReference type="AlphaFoldDB" id="A0A7X0CGA5"/>
<keyword evidence="3" id="KW-1185">Reference proteome</keyword>
<dbReference type="EMBL" id="JACHBX010000004">
    <property type="protein sequence ID" value="MBB6135779.1"/>
    <property type="molecule type" value="Genomic_DNA"/>
</dbReference>
<organism evidence="2 3">
    <name type="scientific">Massilia aurea</name>
    <dbReference type="NCBI Taxonomy" id="373040"/>
    <lineage>
        <taxon>Bacteria</taxon>
        <taxon>Pseudomonadati</taxon>
        <taxon>Pseudomonadota</taxon>
        <taxon>Betaproteobacteria</taxon>
        <taxon>Burkholderiales</taxon>
        <taxon>Oxalobacteraceae</taxon>
        <taxon>Telluria group</taxon>
        <taxon>Massilia</taxon>
    </lineage>
</organism>
<name>A0A7X0CGA5_9BURK</name>
<dbReference type="Gene3D" id="3.40.50.150">
    <property type="entry name" value="Vaccinia Virus protein VP39"/>
    <property type="match status" value="1"/>
</dbReference>
<proteinExistence type="predicted"/>
<dbReference type="InterPro" id="IPR018773">
    <property type="entry name" value="MeTrfase_reg_dom_prd"/>
</dbReference>
<sequence>MHDWSEGYMTELAYTYGYYPELNPLRARLALLEAGIVPPAVQTACELGFGQGMSINIHAVAAGAAWHGTDFNPAQVGFARELAQDLPLAANLSDEAFEAYCQRADLPQFDFIALHGIWSWVSDANRRVIASFIERKLKVGGVVYVSYNTQPGWAATGPLTELMAGFDAALNPPGIGPAARIDAALDFVDGLVASGALYGKVNPQVAEHLKRLRSQDRRYLAHEYFNRDWQPMPFAQMRTWMEGARLSYATSAQFIDHVPMLNLTEQQQDLLAAIPDAGFRETTRDFIVNRLFRRDYWVRGPRRLAPADRTERLRAMRVVLATPAARVKLKVSGALGEANLHEDVYRPILDALADHQPHSLGELEITLAPHGATLARIVEAVMLLTGAGNLHPAQADEAIAAARAGALQLNARLCAMARYAEDVGCLASPVTGGGFPVRRIDQLFLLARSLGAASIGALADFAAAALQAQGQRIMKDGQPVLDDARQTEMLRSQAQAFETTRLPVLQALGVAS</sequence>
<dbReference type="RefSeq" id="WP_183556421.1">
    <property type="nucleotide sequence ID" value="NZ_JACHBX010000004.1"/>
</dbReference>
<dbReference type="InterPro" id="IPR029063">
    <property type="entry name" value="SAM-dependent_MTases_sf"/>
</dbReference>
<dbReference type="Pfam" id="PF10119">
    <property type="entry name" value="MethyTransf_Reg"/>
    <property type="match status" value="1"/>
</dbReference>
<protein>
    <recommendedName>
        <fullName evidence="1">Methyltransferase regulatory domain-containing protein</fullName>
    </recommendedName>
</protein>